<evidence type="ECO:0000313" key="5">
    <source>
        <dbReference type="Proteomes" id="UP000649604"/>
    </source>
</evidence>
<evidence type="ECO:0000256" key="3">
    <source>
        <dbReference type="RuleBase" id="RU003560"/>
    </source>
</evidence>
<gene>
    <name evidence="4" type="ORF">GF339_16570</name>
</gene>
<evidence type="ECO:0000256" key="2">
    <source>
        <dbReference type="ARBA" id="ARBA00022898"/>
    </source>
</evidence>
<dbReference type="InterPro" id="IPR005814">
    <property type="entry name" value="Aminotrans_3"/>
</dbReference>
<evidence type="ECO:0000313" key="4">
    <source>
        <dbReference type="EMBL" id="MBD3326203.1"/>
    </source>
</evidence>
<protein>
    <submittedName>
        <fullName evidence="4">Aminotransferase class III-fold pyridoxal phosphate-dependent enzyme</fullName>
    </submittedName>
</protein>
<dbReference type="SUPFAM" id="SSF53383">
    <property type="entry name" value="PLP-dependent transferases"/>
    <property type="match status" value="1"/>
</dbReference>
<proteinExistence type="inferred from homology"/>
<comment type="similarity">
    <text evidence="3">Belongs to the class-III pyridoxal-phosphate-dependent aminotransferase family.</text>
</comment>
<keyword evidence="2 3" id="KW-0663">Pyridoxal phosphate</keyword>
<dbReference type="Pfam" id="PF00202">
    <property type="entry name" value="Aminotran_3"/>
    <property type="match status" value="1"/>
</dbReference>
<dbReference type="InterPro" id="IPR015421">
    <property type="entry name" value="PyrdxlP-dep_Trfase_major"/>
</dbReference>
<sequence>MSEKARNSAQRQRDQFKVTEATLKERVEASPFGEKTKALARKWAEYESFGSVGWGIFSVTPIIERGEGAYLYDVDGKRYFDLLAGFSVSSLGECNQEITKIIQQQAGTLTHYFDFPHVERVKLAEKLCKNSKITDKTRVVFGVTGSDGIELAVRAARYATGQPYILTAYGDYHGVTYGTMGLTGKGNMQPYFYPILPDKAVGYFHFPYCYRCPYDKEYPACDMFCMKSFEKLLDSKESPYTDGTFGINNVAAILVEPFQSSAGYYIPPEGYLQELRRITNKFGMLLIIDEIQAGLGRSGKLWAFEHSGIEPDMFTTSKALGGGLPLAAVVAKSEILTEWGPGAHVSTQAGNVLACAAGNYVLDVVSSEDFLKNVNDTGAYFMDGLRELEKKHPLIGHIDNRGIYTGVELVKDRKTKEPAIEASTFIRDRAVEEGLLYEKGGYYHNRMQLIPPLNIARSELDDVIGVFDKIFGEAEKKYDIG</sequence>
<dbReference type="Gene3D" id="3.90.1150.10">
    <property type="entry name" value="Aspartate Aminotransferase, domain 1"/>
    <property type="match status" value="1"/>
</dbReference>
<name>A0A9D5Q792_9BACT</name>
<dbReference type="InterPro" id="IPR015422">
    <property type="entry name" value="PyrdxlP-dep_Trfase_small"/>
</dbReference>
<dbReference type="CDD" id="cd00610">
    <property type="entry name" value="OAT_like"/>
    <property type="match status" value="1"/>
</dbReference>
<dbReference type="InterPro" id="IPR015424">
    <property type="entry name" value="PyrdxlP-dep_Trfase"/>
</dbReference>
<dbReference type="PIRSF" id="PIRSF000521">
    <property type="entry name" value="Transaminase_4ab_Lys_Orn"/>
    <property type="match status" value="1"/>
</dbReference>
<organism evidence="4 5">
    <name type="scientific">candidate division KSB3 bacterium</name>
    <dbReference type="NCBI Taxonomy" id="2044937"/>
    <lineage>
        <taxon>Bacteria</taxon>
        <taxon>candidate division KSB3</taxon>
    </lineage>
</organism>
<dbReference type="EMBL" id="WJJP01000537">
    <property type="protein sequence ID" value="MBD3326203.1"/>
    <property type="molecule type" value="Genomic_DNA"/>
</dbReference>
<accession>A0A9D5Q792</accession>
<keyword evidence="4" id="KW-0032">Aminotransferase</keyword>
<dbReference type="InterPro" id="IPR050103">
    <property type="entry name" value="Class-III_PLP-dep_AT"/>
</dbReference>
<dbReference type="AlphaFoldDB" id="A0A9D5Q792"/>
<dbReference type="Gene3D" id="3.40.640.10">
    <property type="entry name" value="Type I PLP-dependent aspartate aminotransferase-like (Major domain)"/>
    <property type="match status" value="1"/>
</dbReference>
<dbReference type="GO" id="GO:0042802">
    <property type="term" value="F:identical protein binding"/>
    <property type="evidence" value="ECO:0007669"/>
    <property type="project" value="TreeGrafter"/>
</dbReference>
<dbReference type="Proteomes" id="UP000649604">
    <property type="component" value="Unassembled WGS sequence"/>
</dbReference>
<dbReference type="GO" id="GO:0030170">
    <property type="term" value="F:pyridoxal phosphate binding"/>
    <property type="evidence" value="ECO:0007669"/>
    <property type="project" value="InterPro"/>
</dbReference>
<reference evidence="4" key="1">
    <citation type="submission" date="2019-11" db="EMBL/GenBank/DDBJ databases">
        <title>Microbial mats filling the niche in hypersaline microbial mats.</title>
        <authorList>
            <person name="Wong H.L."/>
            <person name="Macleod F.I."/>
            <person name="White R.A. III"/>
            <person name="Burns B.P."/>
        </authorList>
    </citation>
    <scope>NUCLEOTIDE SEQUENCE</scope>
    <source>
        <strain evidence="4">Rbin_158</strain>
    </source>
</reference>
<dbReference type="PANTHER" id="PTHR11986">
    <property type="entry name" value="AMINOTRANSFERASE CLASS III"/>
    <property type="match status" value="1"/>
</dbReference>
<keyword evidence="4" id="KW-0808">Transferase</keyword>
<dbReference type="InterPro" id="IPR049704">
    <property type="entry name" value="Aminotrans_3_PPA_site"/>
</dbReference>
<dbReference type="GO" id="GO:0008483">
    <property type="term" value="F:transaminase activity"/>
    <property type="evidence" value="ECO:0007669"/>
    <property type="project" value="UniProtKB-KW"/>
</dbReference>
<comment type="cofactor">
    <cofactor evidence="1">
        <name>pyridoxal 5'-phosphate</name>
        <dbReference type="ChEBI" id="CHEBI:597326"/>
    </cofactor>
</comment>
<dbReference type="PROSITE" id="PS00600">
    <property type="entry name" value="AA_TRANSFER_CLASS_3"/>
    <property type="match status" value="1"/>
</dbReference>
<evidence type="ECO:0000256" key="1">
    <source>
        <dbReference type="ARBA" id="ARBA00001933"/>
    </source>
</evidence>
<comment type="caution">
    <text evidence="4">The sequence shown here is derived from an EMBL/GenBank/DDBJ whole genome shotgun (WGS) entry which is preliminary data.</text>
</comment>